<evidence type="ECO:0000256" key="2">
    <source>
        <dbReference type="SAM" id="MobiDB-lite"/>
    </source>
</evidence>
<gene>
    <name evidence="3" type="primary">iga_4</name>
    <name evidence="3" type="ORF">g.82550</name>
</gene>
<dbReference type="PANTHER" id="PTHR36402:SF1">
    <property type="entry name" value="EXPRESSED PROTEIN"/>
    <property type="match status" value="1"/>
</dbReference>
<feature type="coiled-coil region" evidence="1">
    <location>
        <begin position="125"/>
        <end position="163"/>
    </location>
</feature>
<feature type="compositionally biased region" description="Basic and acidic residues" evidence="2">
    <location>
        <begin position="66"/>
        <end position="75"/>
    </location>
</feature>
<accession>A0A1D1XZB8</accession>
<dbReference type="PANTHER" id="PTHR36402">
    <property type="entry name" value="EXPRESSED PROTEIN"/>
    <property type="match status" value="1"/>
</dbReference>
<reference evidence="3" key="1">
    <citation type="submission" date="2015-07" db="EMBL/GenBank/DDBJ databases">
        <title>Transcriptome Assembly of Anthurium amnicola.</title>
        <authorList>
            <person name="Suzuki J."/>
        </authorList>
    </citation>
    <scope>NUCLEOTIDE SEQUENCE</scope>
</reference>
<keyword evidence="1" id="KW-0175">Coiled coil</keyword>
<dbReference type="EMBL" id="GDJX01020197">
    <property type="protein sequence ID" value="JAT47739.1"/>
    <property type="molecule type" value="Transcribed_RNA"/>
</dbReference>
<name>A0A1D1XZB8_9ARAE</name>
<feature type="non-terminal residue" evidence="3">
    <location>
        <position position="1"/>
    </location>
</feature>
<protein>
    <submittedName>
        <fullName evidence="3">IgA-specific serine endopeptidase autotransporter</fullName>
    </submittedName>
</protein>
<feature type="region of interest" description="Disordered" evidence="2">
    <location>
        <begin position="35"/>
        <end position="75"/>
    </location>
</feature>
<sequence>ETPCLNSAGRLPIPITPTSSLESMASRLGRVVRSVAPSPAKARSLVAARHATSESAPPPAHRCHRSSPDCPHEYAKPSAFLGSWKNPAPSGDPVEAQRRLAMLRREYGKQVKQVRRQYAYEMELQRQEKMRKDEARREAARVAKEERKAAKAAAAEVAAAERKAFEEEFRQTLLNERSQKLESWRTKEELQVEKRGKRNELLRRQSSMWIDDSELDKKITEALVDTTQL</sequence>
<evidence type="ECO:0000313" key="3">
    <source>
        <dbReference type="EMBL" id="JAT47739.1"/>
    </source>
</evidence>
<dbReference type="AlphaFoldDB" id="A0A1D1XZB8"/>
<proteinExistence type="predicted"/>
<organism evidence="3">
    <name type="scientific">Anthurium amnicola</name>
    <dbReference type="NCBI Taxonomy" id="1678845"/>
    <lineage>
        <taxon>Eukaryota</taxon>
        <taxon>Viridiplantae</taxon>
        <taxon>Streptophyta</taxon>
        <taxon>Embryophyta</taxon>
        <taxon>Tracheophyta</taxon>
        <taxon>Spermatophyta</taxon>
        <taxon>Magnoliopsida</taxon>
        <taxon>Liliopsida</taxon>
        <taxon>Araceae</taxon>
        <taxon>Pothoideae</taxon>
        <taxon>Potheae</taxon>
        <taxon>Anthurium</taxon>
    </lineage>
</organism>
<evidence type="ECO:0000256" key="1">
    <source>
        <dbReference type="SAM" id="Coils"/>
    </source>
</evidence>